<proteinExistence type="predicted"/>
<dbReference type="EMBL" id="BARU01037317">
    <property type="protein sequence ID" value="GAH86858.1"/>
    <property type="molecule type" value="Genomic_DNA"/>
</dbReference>
<evidence type="ECO:0000313" key="1">
    <source>
        <dbReference type="EMBL" id="GAH86858.1"/>
    </source>
</evidence>
<feature type="non-terminal residue" evidence="1">
    <location>
        <position position="100"/>
    </location>
</feature>
<comment type="caution">
    <text evidence="1">The sequence shown here is derived from an EMBL/GenBank/DDBJ whole genome shotgun (WGS) entry which is preliminary data.</text>
</comment>
<dbReference type="AlphaFoldDB" id="X1KY06"/>
<organism evidence="1">
    <name type="scientific">marine sediment metagenome</name>
    <dbReference type="NCBI Taxonomy" id="412755"/>
    <lineage>
        <taxon>unclassified sequences</taxon>
        <taxon>metagenomes</taxon>
        <taxon>ecological metagenomes</taxon>
    </lineage>
</organism>
<accession>X1KY06</accession>
<sequence length="100" mass="11188">MIVISGSFGPLIIDAPESNFDNEDIAHFLVPIIKKYKELRQVILFTGNPILVVNSDPENYVLLSTKGKKLTGINSGFSIDERNQKEHLINLMEGGLKSFR</sequence>
<gene>
    <name evidence="1" type="ORF">S03H2_58174</name>
</gene>
<name>X1KY06_9ZZZZ</name>
<protein>
    <submittedName>
        <fullName evidence="1">Uncharacterized protein</fullName>
    </submittedName>
</protein>
<reference evidence="1" key="1">
    <citation type="journal article" date="2014" name="Front. Microbiol.">
        <title>High frequency of phylogenetically diverse reductive dehalogenase-homologous genes in deep subseafloor sedimentary metagenomes.</title>
        <authorList>
            <person name="Kawai M."/>
            <person name="Futagami T."/>
            <person name="Toyoda A."/>
            <person name="Takaki Y."/>
            <person name="Nishi S."/>
            <person name="Hori S."/>
            <person name="Arai W."/>
            <person name="Tsubouchi T."/>
            <person name="Morono Y."/>
            <person name="Uchiyama I."/>
            <person name="Ito T."/>
            <person name="Fujiyama A."/>
            <person name="Inagaki F."/>
            <person name="Takami H."/>
        </authorList>
    </citation>
    <scope>NUCLEOTIDE SEQUENCE</scope>
    <source>
        <strain evidence="1">Expedition CK06-06</strain>
    </source>
</reference>